<dbReference type="EMBL" id="CM055755">
    <property type="protein sequence ID" value="KAJ7990157.1"/>
    <property type="molecule type" value="Genomic_DNA"/>
</dbReference>
<sequence length="102" mass="10958">MLKTSSSPDAARRPGLWERIKGSRKAAVGSSGNQASGYSGPCPVEPRLAGRRGEVVKPSARAKPTRSQEDITRTLRRTRLPTCRFSSTAPEPEISLSVIPNA</sequence>
<name>A0ACC2FFP8_DALPE</name>
<gene>
    <name evidence="1" type="ORF">DPEC_G00297410</name>
</gene>
<evidence type="ECO:0000313" key="1">
    <source>
        <dbReference type="EMBL" id="KAJ7990157.1"/>
    </source>
</evidence>
<dbReference type="Proteomes" id="UP001157502">
    <property type="component" value="Chromosome 28"/>
</dbReference>
<comment type="caution">
    <text evidence="1">The sequence shown here is derived from an EMBL/GenBank/DDBJ whole genome shotgun (WGS) entry which is preliminary data.</text>
</comment>
<organism evidence="1 2">
    <name type="scientific">Dallia pectoralis</name>
    <name type="common">Alaska blackfish</name>
    <dbReference type="NCBI Taxonomy" id="75939"/>
    <lineage>
        <taxon>Eukaryota</taxon>
        <taxon>Metazoa</taxon>
        <taxon>Chordata</taxon>
        <taxon>Craniata</taxon>
        <taxon>Vertebrata</taxon>
        <taxon>Euteleostomi</taxon>
        <taxon>Actinopterygii</taxon>
        <taxon>Neopterygii</taxon>
        <taxon>Teleostei</taxon>
        <taxon>Protacanthopterygii</taxon>
        <taxon>Esociformes</taxon>
        <taxon>Umbridae</taxon>
        <taxon>Dallia</taxon>
    </lineage>
</organism>
<accession>A0ACC2FFP8</accession>
<proteinExistence type="predicted"/>
<protein>
    <submittedName>
        <fullName evidence="1">Uncharacterized protein</fullName>
    </submittedName>
</protein>
<reference evidence="1" key="1">
    <citation type="submission" date="2021-05" db="EMBL/GenBank/DDBJ databases">
        <authorList>
            <person name="Pan Q."/>
            <person name="Jouanno E."/>
            <person name="Zahm M."/>
            <person name="Klopp C."/>
            <person name="Cabau C."/>
            <person name="Louis A."/>
            <person name="Berthelot C."/>
            <person name="Parey E."/>
            <person name="Roest Crollius H."/>
            <person name="Montfort J."/>
            <person name="Robinson-Rechavi M."/>
            <person name="Bouchez O."/>
            <person name="Lampietro C."/>
            <person name="Lopez Roques C."/>
            <person name="Donnadieu C."/>
            <person name="Postlethwait J."/>
            <person name="Bobe J."/>
            <person name="Dillon D."/>
            <person name="Chandos A."/>
            <person name="von Hippel F."/>
            <person name="Guiguen Y."/>
        </authorList>
    </citation>
    <scope>NUCLEOTIDE SEQUENCE</scope>
    <source>
        <strain evidence="1">YG-Jan2019</strain>
    </source>
</reference>
<keyword evidence="2" id="KW-1185">Reference proteome</keyword>
<evidence type="ECO:0000313" key="2">
    <source>
        <dbReference type="Proteomes" id="UP001157502"/>
    </source>
</evidence>